<reference evidence="5" key="1">
    <citation type="submission" date="2020-09" db="EMBL/GenBank/DDBJ databases">
        <title>A novel bacterium of genus Paenibacillus, isolated from South China Sea.</title>
        <authorList>
            <person name="Huang H."/>
            <person name="Mo K."/>
            <person name="Hu Y."/>
        </authorList>
    </citation>
    <scope>NUCLEOTIDE SEQUENCE</scope>
    <source>
        <strain evidence="5">IB182493</strain>
    </source>
</reference>
<dbReference type="CDD" id="cd04433">
    <property type="entry name" value="AFD_class_I"/>
    <property type="match status" value="1"/>
</dbReference>
<dbReference type="Pfam" id="PF00501">
    <property type="entry name" value="AMP-binding"/>
    <property type="match status" value="1"/>
</dbReference>
<evidence type="ECO:0000313" key="6">
    <source>
        <dbReference type="Proteomes" id="UP000632125"/>
    </source>
</evidence>
<evidence type="ECO:0000256" key="2">
    <source>
        <dbReference type="ARBA" id="ARBA00022598"/>
    </source>
</evidence>
<dbReference type="Proteomes" id="UP000632125">
    <property type="component" value="Unassembled WGS sequence"/>
</dbReference>
<dbReference type="PANTHER" id="PTHR43201:SF5">
    <property type="entry name" value="MEDIUM-CHAIN ACYL-COA LIGASE ACSF2, MITOCHONDRIAL"/>
    <property type="match status" value="1"/>
</dbReference>
<dbReference type="Gene3D" id="3.40.50.12780">
    <property type="entry name" value="N-terminal domain of ligase-like"/>
    <property type="match status" value="1"/>
</dbReference>
<dbReference type="InterPro" id="IPR045851">
    <property type="entry name" value="AMP-bd_C_sf"/>
</dbReference>
<accession>A0A927CRE2</accession>
<dbReference type="Pfam" id="PF13193">
    <property type="entry name" value="AMP-binding_C"/>
    <property type="match status" value="1"/>
</dbReference>
<feature type="domain" description="AMP-dependent synthetase/ligase" evidence="3">
    <location>
        <begin position="17"/>
        <end position="439"/>
    </location>
</feature>
<sequence length="587" mass="64643">MKRTSDFNPDTIPYLLRKRAADCANDVAYSFPAYNQHYAWSTLWREVRLLAKGLLKLGIKKGDAVAVLMPGRMETIVSMFAAACVGAVIVPLNTYSKKEELRHYLEDARPAALLMATKGNRLHYPAILQEIIFENRRAGTDSSWLPAHIFVLDDEESAAAPFRSYSDLFALGSLVEEETLAAACRANRPEDPLILLYTSGTLGMPKGVLRTTASFLLKKAQAAGPGPGSALLSKLTDRITRYFSVMNLLPLYHLGGFATLFTGLKACNIRIVMLSRFHPIDALAAVQMEKCKVLIGTPFMIQQMLASPQRRDYDLKSVLGIAFTSAAVNNAILQKMMKQIDLRFFMVSYGSSEAGAVANGTCFIEKGNNGILPLLYNLLKPTNLLSGLLRYQDFEKSEYSIGGRIDKAVEVKIVDPDTGRTLPPSAHGEIAIRSYRVMRYTKENKERPCFTEDGWYRSGDLGFVDERRQLTITGRLHRIISRGGEKISPVEIENALLRLGDVAEALVIGVPDELYGEQVCACVVAKHGAALSADKLRSDLAPLLSAFKLPRHFVFLPAFPLSPTGKISVAEIKSLVLDGNGALRKHA</sequence>
<evidence type="ECO:0000256" key="1">
    <source>
        <dbReference type="ARBA" id="ARBA00006432"/>
    </source>
</evidence>
<dbReference type="InterPro" id="IPR025110">
    <property type="entry name" value="AMP-bd_C"/>
</dbReference>
<keyword evidence="6" id="KW-1185">Reference proteome</keyword>
<comment type="caution">
    <text evidence="5">The sequence shown here is derived from an EMBL/GenBank/DDBJ whole genome shotgun (WGS) entry which is preliminary data.</text>
</comment>
<organism evidence="5 6">
    <name type="scientific">Paenibacillus arenilitoris</name>
    <dbReference type="NCBI Taxonomy" id="2772299"/>
    <lineage>
        <taxon>Bacteria</taxon>
        <taxon>Bacillati</taxon>
        <taxon>Bacillota</taxon>
        <taxon>Bacilli</taxon>
        <taxon>Bacillales</taxon>
        <taxon>Paenibacillaceae</taxon>
        <taxon>Paenibacillus</taxon>
    </lineage>
</organism>
<comment type="similarity">
    <text evidence="1">Belongs to the ATP-dependent AMP-binding enzyme family.</text>
</comment>
<dbReference type="PANTHER" id="PTHR43201">
    <property type="entry name" value="ACYL-COA SYNTHETASE"/>
    <property type="match status" value="1"/>
</dbReference>
<dbReference type="EMBL" id="JACXIY010000058">
    <property type="protein sequence ID" value="MBD2872759.1"/>
    <property type="molecule type" value="Genomic_DNA"/>
</dbReference>
<dbReference type="GO" id="GO:0006631">
    <property type="term" value="P:fatty acid metabolic process"/>
    <property type="evidence" value="ECO:0007669"/>
    <property type="project" value="TreeGrafter"/>
</dbReference>
<dbReference type="AlphaFoldDB" id="A0A927CRE2"/>
<evidence type="ECO:0000313" key="5">
    <source>
        <dbReference type="EMBL" id="MBD2872759.1"/>
    </source>
</evidence>
<evidence type="ECO:0000259" key="4">
    <source>
        <dbReference type="Pfam" id="PF13193"/>
    </source>
</evidence>
<protein>
    <submittedName>
        <fullName evidence="5">Acyl--CoA ligase</fullName>
    </submittedName>
</protein>
<dbReference type="InterPro" id="IPR000873">
    <property type="entry name" value="AMP-dep_synth/lig_dom"/>
</dbReference>
<dbReference type="GO" id="GO:0031956">
    <property type="term" value="F:medium-chain fatty acid-CoA ligase activity"/>
    <property type="evidence" value="ECO:0007669"/>
    <property type="project" value="TreeGrafter"/>
</dbReference>
<proteinExistence type="inferred from homology"/>
<name>A0A927CRE2_9BACL</name>
<keyword evidence="2 5" id="KW-0436">Ligase</keyword>
<dbReference type="Gene3D" id="3.30.300.30">
    <property type="match status" value="1"/>
</dbReference>
<dbReference type="InterPro" id="IPR042099">
    <property type="entry name" value="ANL_N_sf"/>
</dbReference>
<dbReference type="SUPFAM" id="SSF56801">
    <property type="entry name" value="Acetyl-CoA synthetase-like"/>
    <property type="match status" value="1"/>
</dbReference>
<dbReference type="RefSeq" id="WP_190867743.1">
    <property type="nucleotide sequence ID" value="NZ_JACXIY010000058.1"/>
</dbReference>
<feature type="domain" description="AMP-binding enzyme C-terminal" evidence="4">
    <location>
        <begin position="491"/>
        <end position="566"/>
    </location>
</feature>
<evidence type="ECO:0000259" key="3">
    <source>
        <dbReference type="Pfam" id="PF00501"/>
    </source>
</evidence>
<gene>
    <name evidence="5" type="ORF">IDH41_29765</name>
</gene>